<gene>
    <name evidence="1" type="ORF">PVAND_006136</name>
</gene>
<organism evidence="1 2">
    <name type="scientific">Polypedilum vanderplanki</name>
    <name type="common">Sleeping chironomid midge</name>
    <dbReference type="NCBI Taxonomy" id="319348"/>
    <lineage>
        <taxon>Eukaryota</taxon>
        <taxon>Metazoa</taxon>
        <taxon>Ecdysozoa</taxon>
        <taxon>Arthropoda</taxon>
        <taxon>Hexapoda</taxon>
        <taxon>Insecta</taxon>
        <taxon>Pterygota</taxon>
        <taxon>Neoptera</taxon>
        <taxon>Endopterygota</taxon>
        <taxon>Diptera</taxon>
        <taxon>Nematocera</taxon>
        <taxon>Chironomoidea</taxon>
        <taxon>Chironomidae</taxon>
        <taxon>Chironominae</taxon>
        <taxon>Polypedilum</taxon>
        <taxon>Polypedilum</taxon>
    </lineage>
</organism>
<evidence type="ECO:0000313" key="2">
    <source>
        <dbReference type="Proteomes" id="UP001107558"/>
    </source>
</evidence>
<dbReference type="OrthoDB" id="7790488at2759"/>
<dbReference type="Proteomes" id="UP001107558">
    <property type="component" value="Chromosome 2"/>
</dbReference>
<dbReference type="EMBL" id="JADBJN010000002">
    <property type="protein sequence ID" value="KAG5676288.1"/>
    <property type="molecule type" value="Genomic_DNA"/>
</dbReference>
<reference evidence="1" key="1">
    <citation type="submission" date="2021-03" db="EMBL/GenBank/DDBJ databases">
        <title>Chromosome level genome of the anhydrobiotic midge Polypedilum vanderplanki.</title>
        <authorList>
            <person name="Yoshida Y."/>
            <person name="Kikawada T."/>
            <person name="Gusev O."/>
        </authorList>
    </citation>
    <scope>NUCLEOTIDE SEQUENCE</scope>
    <source>
        <strain evidence="1">NIAS01</strain>
        <tissue evidence="1">Whole body or cell culture</tissue>
    </source>
</reference>
<evidence type="ECO:0000313" key="1">
    <source>
        <dbReference type="EMBL" id="KAG5676288.1"/>
    </source>
</evidence>
<protein>
    <submittedName>
        <fullName evidence="1">Uncharacterized protein</fullName>
    </submittedName>
</protein>
<sequence length="236" mass="28333">MKLVERKTQGTMKTLAIITLALIAVTCAYEVDDIPEYMRERLDKYVELKKNWERKWLLMTEDERNFYEKQIYARLEHIPESVKQRIHQRISEMPVEDRIKLREYLYKRFPELEATVASSNEADEIKAIIDQLPEMIREKISDFISIRYAPAAAYQNIDDTDFIDFPDIPEIVELTPPEEGEAVPYSEYELPEEVRTRLDAFLLKREDWKRRWENLPAEKREAFEKYIEGKLHRKNE</sequence>
<dbReference type="AlphaFoldDB" id="A0A9J6C337"/>
<accession>A0A9J6C337</accession>
<comment type="caution">
    <text evidence="1">The sequence shown here is derived from an EMBL/GenBank/DDBJ whole genome shotgun (WGS) entry which is preliminary data.</text>
</comment>
<name>A0A9J6C337_POLVA</name>
<keyword evidence="2" id="KW-1185">Reference proteome</keyword>
<proteinExistence type="predicted"/>